<evidence type="ECO:0000259" key="6">
    <source>
        <dbReference type="PROSITE" id="PS50238"/>
    </source>
</evidence>
<keyword evidence="1 3" id="KW-0728">SH3 domain</keyword>
<dbReference type="Pfam" id="PF00620">
    <property type="entry name" value="RhoGAP"/>
    <property type="match status" value="1"/>
</dbReference>
<evidence type="ECO:0000256" key="2">
    <source>
        <dbReference type="ARBA" id="ARBA00022468"/>
    </source>
</evidence>
<feature type="region of interest" description="Disordered" evidence="4">
    <location>
        <begin position="1375"/>
        <end position="1497"/>
    </location>
</feature>
<dbReference type="SMART" id="SM00324">
    <property type="entry name" value="RhoGAP"/>
    <property type="match status" value="1"/>
</dbReference>
<evidence type="ECO:0000259" key="5">
    <source>
        <dbReference type="PROSITE" id="PS50002"/>
    </source>
</evidence>
<dbReference type="SUPFAM" id="SSF48350">
    <property type="entry name" value="GTPase activation domain, GAP"/>
    <property type="match status" value="1"/>
</dbReference>
<evidence type="ECO:0000256" key="3">
    <source>
        <dbReference type="PROSITE-ProRule" id="PRU00192"/>
    </source>
</evidence>
<feature type="compositionally biased region" description="Basic and acidic residues" evidence="4">
    <location>
        <begin position="496"/>
        <end position="506"/>
    </location>
</feature>
<dbReference type="PANTHER" id="PTHR15729">
    <property type="entry name" value="CDC42 GTPASE-ACTIVATING PROTEIN"/>
    <property type="match status" value="1"/>
</dbReference>
<sequence length="1725" mass="191058">MMHVCHQVGDMISVIDMPPPEESVWWRGKRGFQVGFFPCECVAVIGDKVPRNLQLPAHLAQQPTPEQPSKPVLRKHGKLIAFFRSFILSRPSRRRLKQSGILKERVFGCDLGEHLLNSGHEIPMVLKCCAEFIETHGIVDGIYRLSGVTSNIQKLRNAFDEDRVPALYEDEAILQDIHSVASLLKMYFRELPNPLCTYQLYHTFVNAVQSSQEEGYRLLRMRDAVQKLPPPHYRTLEYLMRHLARVAERGHLTGMTPRNVAIVWAPNLLRCKELEVGGVAALQGVGVQAVVTEFLVCYTDLIFCDGLPPLSNLPQPQVTPKRSRPKSLAISTPTKLLSLEEARTRALLSSSKVDQEYIEVGGGPANLPAKYHTVIELPGSGRKRSGTSSKRSPLGWKSFFSKSGRKSSGPQPRKASTPSDLGLSQEKAVTESELAQGRRRLRPVKSAESLASGANSCRNSAALDLESQPSTEQNSDPDTLSPGPASNKSSGHSRSVSHDSYFDHLAETPVHTHPVVRPSKLPEEDTEDHFSSSLDLSEIQLNFDLEESEMRIFSEDETLVSTSVGSGSIMSQASPHMGSAFRVRHQMVCSKRVPVPRARPEDPLSGCPSADPSPKKQKTCAAPISPQGSTRSKRSRLEEQLACSAAELRYIDSQSPENQQDIIQSLIHKIIDCEYVRMIVKRDLFMLAASGAGRGSSPPPVREYPRFKIHQLGITLQWRIGESPNTATTISAHTNNTSPSLAEATVSDNESFTLHSSGLPTPDTPLLMYTPLLDDETCSTSSTTNTPDYDLKLTPSPSTKYHRLGAPSLSPSPTPTPRLTPNLDGENSYENMLTKFGGARYENVPAPDMNSHNTKYMQEDKESDGEASPRLTESQITIRYENVVSPASSRGEEAVVYEPITSEVDDSVTYEPVNVSQHEEDCSGMEPVQLVYQNVPNNHEEEEHVYEDVQLDTVLPRNGEVKNEVQSTDDVEVYQQVKYFRRSIHEVNQLLGEPGSEMADSVDDTLEPLSQEEVSAVQDYSLPCSGEGEGERDEGEGENSEAGAGDSTTQSCEEGDQSCDSVIHGSLVVQIKRSERRTSSERSDLEDSLVCSSTESPQSSPEHRKLPNLDPNPNRRKFESEIGRDILRERRMKQELEEMRIANQGGDGVPLKQSSKCNVRELLSKFETSPTQSDEQRFSFPEENLDMSINSVTPTLGRKLVTLDTKPSRVYVSVSPNLVRKETATTPKPSRRSDPSPHCNSTSLPPCVRARLAKAARNKLANSTALSVSLDEGQFLSSSGEDSGQLVRVQTSPDINDTRESKELTVESEREKTKSATEVGVATLEKSITLAGTGLDDPQRRERIERYKEERRLFLREKYRSESFRGERDEILQRLKQKAGKSVSSPTEEPMDMSRSLVTGSDRVRSNSFRSTGDERERDIMSQSLPSSDRLSGTLERTRERRFGRRSASPKDRDSELSATSLRGSDDVESSRHRRSSTSDKQKFNGSSSSPEKSPITCVTVRQRLGSDRMTVNMGPTVKPLAVESDKVITRASRVQLENISKPSVLRTAKGHIGETEPEQAATSERLTRPADNHLTRKKSTDKGEVSQEHPTVEIRLSSRVGSQLRRNTASQKVVGSVPNGVMDFSIALILPAAPRSNQSLTEMSIRGKLGDTDRRPASIPARSPEHRITNDSPRRRSSADCPGRQTSPSYCIRDMAALFENRRDPPNQPPPRPAPAGKQYLSSV</sequence>
<protein>
    <submittedName>
        <fullName evidence="7">Uncharacterized protein</fullName>
    </submittedName>
</protein>
<dbReference type="EMBL" id="JAJSOF020000013">
    <property type="protein sequence ID" value="KAJ4443051.1"/>
    <property type="molecule type" value="Genomic_DNA"/>
</dbReference>
<name>A0ABQ8T954_PERAM</name>
<feature type="region of interest" description="Disordered" evidence="4">
    <location>
        <begin position="378"/>
        <end position="533"/>
    </location>
</feature>
<feature type="compositionally biased region" description="Polar residues" evidence="4">
    <location>
        <begin position="778"/>
        <end position="787"/>
    </location>
</feature>
<keyword evidence="8" id="KW-1185">Reference proteome</keyword>
<dbReference type="InterPro" id="IPR008936">
    <property type="entry name" value="Rho_GTPase_activation_prot"/>
</dbReference>
<feature type="region of interest" description="Disordered" evidence="4">
    <location>
        <begin position="1221"/>
        <end position="1245"/>
    </location>
</feature>
<feature type="compositionally biased region" description="Polar residues" evidence="4">
    <location>
        <begin position="1421"/>
        <end position="1431"/>
    </location>
</feature>
<proteinExistence type="predicted"/>
<comment type="caution">
    <text evidence="7">The sequence shown here is derived from an EMBL/GenBank/DDBJ whole genome shotgun (WGS) entry which is preliminary data.</text>
</comment>
<gene>
    <name evidence="7" type="ORF">ANN_04701</name>
</gene>
<dbReference type="Proteomes" id="UP001148838">
    <property type="component" value="Unassembled WGS sequence"/>
</dbReference>
<feature type="compositionally biased region" description="Basic and acidic residues" evidence="4">
    <location>
        <begin position="1116"/>
        <end position="1129"/>
    </location>
</feature>
<feature type="region of interest" description="Disordered" evidence="4">
    <location>
        <begin position="1275"/>
        <end position="1317"/>
    </location>
</feature>
<dbReference type="PROSITE" id="PS50238">
    <property type="entry name" value="RHOGAP"/>
    <property type="match status" value="1"/>
</dbReference>
<evidence type="ECO:0000313" key="7">
    <source>
        <dbReference type="EMBL" id="KAJ4443051.1"/>
    </source>
</evidence>
<feature type="region of interest" description="Disordered" evidence="4">
    <location>
        <begin position="1551"/>
        <end position="1591"/>
    </location>
</feature>
<feature type="region of interest" description="Disordered" evidence="4">
    <location>
        <begin position="1014"/>
        <end position="1129"/>
    </location>
</feature>
<feature type="compositionally biased region" description="Polar residues" evidence="4">
    <location>
        <begin position="1090"/>
        <end position="1100"/>
    </location>
</feature>
<feature type="compositionally biased region" description="Acidic residues" evidence="4">
    <location>
        <begin position="1028"/>
        <end position="1039"/>
    </location>
</feature>
<feature type="domain" description="SH3" evidence="5">
    <location>
        <begin position="1"/>
        <end position="47"/>
    </location>
</feature>
<evidence type="ECO:0000313" key="8">
    <source>
        <dbReference type="Proteomes" id="UP001148838"/>
    </source>
</evidence>
<feature type="compositionally biased region" description="Basic and acidic residues" evidence="4">
    <location>
        <begin position="1296"/>
        <end position="1315"/>
    </location>
</feature>
<reference evidence="7 8" key="1">
    <citation type="journal article" date="2022" name="Allergy">
        <title>Genome assembly and annotation of Periplaneta americana reveal a comprehensive cockroach allergen profile.</title>
        <authorList>
            <person name="Wang L."/>
            <person name="Xiong Q."/>
            <person name="Saelim N."/>
            <person name="Wang L."/>
            <person name="Nong W."/>
            <person name="Wan A.T."/>
            <person name="Shi M."/>
            <person name="Liu X."/>
            <person name="Cao Q."/>
            <person name="Hui J.H.L."/>
            <person name="Sookrung N."/>
            <person name="Leung T.F."/>
            <person name="Tungtrongchitr A."/>
            <person name="Tsui S.K.W."/>
        </authorList>
    </citation>
    <scope>NUCLEOTIDE SEQUENCE [LARGE SCALE GENOMIC DNA]</scope>
    <source>
        <strain evidence="7">PWHHKU_190912</strain>
    </source>
</reference>
<feature type="compositionally biased region" description="Basic and acidic residues" evidence="4">
    <location>
        <begin position="1072"/>
        <end position="1085"/>
    </location>
</feature>
<dbReference type="PANTHER" id="PTHR15729:SF10">
    <property type="entry name" value="GTPASE-ACTIVATING PROTEIN CDGAPR"/>
    <property type="match status" value="1"/>
</dbReference>
<dbReference type="Gene3D" id="2.30.30.40">
    <property type="entry name" value="SH3 Domains"/>
    <property type="match status" value="1"/>
</dbReference>
<feature type="region of interest" description="Disordered" evidence="4">
    <location>
        <begin position="593"/>
        <end position="636"/>
    </location>
</feature>
<dbReference type="InterPro" id="IPR036028">
    <property type="entry name" value="SH3-like_dom_sf"/>
</dbReference>
<dbReference type="InterPro" id="IPR051576">
    <property type="entry name" value="PX-Rho_GAP"/>
</dbReference>
<feature type="region of interest" description="Disordered" evidence="4">
    <location>
        <begin position="777"/>
        <end position="826"/>
    </location>
</feature>
<evidence type="ECO:0000256" key="4">
    <source>
        <dbReference type="SAM" id="MobiDB-lite"/>
    </source>
</evidence>
<organism evidence="7 8">
    <name type="scientific">Periplaneta americana</name>
    <name type="common">American cockroach</name>
    <name type="synonym">Blatta americana</name>
    <dbReference type="NCBI Taxonomy" id="6978"/>
    <lineage>
        <taxon>Eukaryota</taxon>
        <taxon>Metazoa</taxon>
        <taxon>Ecdysozoa</taxon>
        <taxon>Arthropoda</taxon>
        <taxon>Hexapoda</taxon>
        <taxon>Insecta</taxon>
        <taxon>Pterygota</taxon>
        <taxon>Neoptera</taxon>
        <taxon>Polyneoptera</taxon>
        <taxon>Dictyoptera</taxon>
        <taxon>Blattodea</taxon>
        <taxon>Blattoidea</taxon>
        <taxon>Blattidae</taxon>
        <taxon>Blattinae</taxon>
        <taxon>Periplaneta</taxon>
    </lineage>
</organism>
<dbReference type="InterPro" id="IPR001452">
    <property type="entry name" value="SH3_domain"/>
</dbReference>
<accession>A0ABQ8T954</accession>
<feature type="compositionally biased region" description="Low complexity" evidence="4">
    <location>
        <begin position="386"/>
        <end position="409"/>
    </location>
</feature>
<feature type="region of interest" description="Disordered" evidence="4">
    <location>
        <begin position="1646"/>
        <end position="1725"/>
    </location>
</feature>
<evidence type="ECO:0000256" key="1">
    <source>
        <dbReference type="ARBA" id="ARBA00022443"/>
    </source>
</evidence>
<feature type="domain" description="Rho-GAP" evidence="6">
    <location>
        <begin position="109"/>
        <end position="303"/>
    </location>
</feature>
<feature type="compositionally biased region" description="Basic and acidic residues" evidence="4">
    <location>
        <begin position="1566"/>
        <end position="1591"/>
    </location>
</feature>
<feature type="compositionally biased region" description="Polar residues" evidence="4">
    <location>
        <begin position="1275"/>
        <end position="1295"/>
    </location>
</feature>
<dbReference type="SUPFAM" id="SSF50044">
    <property type="entry name" value="SH3-domain"/>
    <property type="match status" value="1"/>
</dbReference>
<feature type="compositionally biased region" description="Polar residues" evidence="4">
    <location>
        <begin position="467"/>
        <end position="478"/>
    </location>
</feature>
<dbReference type="PROSITE" id="PS50002">
    <property type="entry name" value="SH3"/>
    <property type="match status" value="1"/>
</dbReference>
<feature type="compositionally biased region" description="Basic and acidic residues" evidence="4">
    <location>
        <begin position="1464"/>
        <end position="1483"/>
    </location>
</feature>
<dbReference type="InterPro" id="IPR000198">
    <property type="entry name" value="RhoGAP_dom"/>
</dbReference>
<keyword evidence="2" id="KW-0343">GTPase activation</keyword>
<dbReference type="Gene3D" id="1.10.555.10">
    <property type="entry name" value="Rho GTPase activation protein"/>
    <property type="match status" value="1"/>
</dbReference>
<feature type="compositionally biased region" description="Basic and acidic residues" evidence="4">
    <location>
        <begin position="1664"/>
        <end position="1679"/>
    </location>
</feature>